<accession>A0A1G2M6Q9</accession>
<proteinExistence type="predicted"/>
<gene>
    <name evidence="1" type="ORF">A2664_04450</name>
</gene>
<evidence type="ECO:0000313" key="1">
    <source>
        <dbReference type="EMBL" id="OHA18731.1"/>
    </source>
</evidence>
<protein>
    <submittedName>
        <fullName evidence="1">Uncharacterized protein</fullName>
    </submittedName>
</protein>
<sequence length="256" mass="28795">MISWASKRKLFFFIFLVALGAGAFALYSIPHLYTAPSCTDGKQNQDETGVDCGGSCALLCKNQSRDLTVNWQRSFEVARGLYNTVAYIENLNEGSEAKEVPYVFKLYDDKNILLAERAGTMDIPPRHIVPIVETNLQTGTRAPVRTVFVFEAKPVWNKVSRLPPIIRIHQQTVSDIATNPLITALLVNDSDQPVWGVRTVVIVYDESDNARAVSETVADEIKRFSSSPIQFSWPHPFDFRPARIEIIPLLYPDSNY</sequence>
<dbReference type="AlphaFoldDB" id="A0A1G2M6Q9"/>
<name>A0A1G2M6Q9_9BACT</name>
<comment type="caution">
    <text evidence="1">The sequence shown here is derived from an EMBL/GenBank/DDBJ whole genome shotgun (WGS) entry which is preliminary data.</text>
</comment>
<dbReference type="EMBL" id="MHRF01000001">
    <property type="protein sequence ID" value="OHA18731.1"/>
    <property type="molecule type" value="Genomic_DNA"/>
</dbReference>
<dbReference type="STRING" id="1802301.A2664_04450"/>
<dbReference type="Proteomes" id="UP000178873">
    <property type="component" value="Unassembled WGS sequence"/>
</dbReference>
<organism evidence="1 2">
    <name type="scientific">Candidatus Taylorbacteria bacterium RIFCSPHIGHO2_01_FULL_46_22b</name>
    <dbReference type="NCBI Taxonomy" id="1802301"/>
    <lineage>
        <taxon>Bacteria</taxon>
        <taxon>Candidatus Tayloriibacteriota</taxon>
    </lineage>
</organism>
<reference evidence="1 2" key="1">
    <citation type="journal article" date="2016" name="Nat. Commun.">
        <title>Thousands of microbial genomes shed light on interconnected biogeochemical processes in an aquifer system.</title>
        <authorList>
            <person name="Anantharaman K."/>
            <person name="Brown C.T."/>
            <person name="Hug L.A."/>
            <person name="Sharon I."/>
            <person name="Castelle C.J."/>
            <person name="Probst A.J."/>
            <person name="Thomas B.C."/>
            <person name="Singh A."/>
            <person name="Wilkins M.J."/>
            <person name="Karaoz U."/>
            <person name="Brodie E.L."/>
            <person name="Williams K.H."/>
            <person name="Hubbard S.S."/>
            <person name="Banfield J.F."/>
        </authorList>
    </citation>
    <scope>NUCLEOTIDE SEQUENCE [LARGE SCALE GENOMIC DNA]</scope>
</reference>
<evidence type="ECO:0000313" key="2">
    <source>
        <dbReference type="Proteomes" id="UP000178873"/>
    </source>
</evidence>